<dbReference type="CDD" id="cd00371">
    <property type="entry name" value="HMA"/>
    <property type="match status" value="1"/>
</dbReference>
<dbReference type="GO" id="GO:0046872">
    <property type="term" value="F:metal ion binding"/>
    <property type="evidence" value="ECO:0007669"/>
    <property type="project" value="InterPro"/>
</dbReference>
<proteinExistence type="predicted"/>
<dbReference type="SUPFAM" id="SSF55008">
    <property type="entry name" value="HMA, heavy metal-associated domain"/>
    <property type="match status" value="1"/>
</dbReference>
<organism evidence="2 3">
    <name type="scientific">Halolamina salifodinae</name>
    <dbReference type="NCBI Taxonomy" id="1202767"/>
    <lineage>
        <taxon>Archaea</taxon>
        <taxon>Methanobacteriati</taxon>
        <taxon>Methanobacteriota</taxon>
        <taxon>Stenosarchaea group</taxon>
        <taxon>Halobacteria</taxon>
        <taxon>Halobacteriales</taxon>
        <taxon>Haloferacaceae</taxon>
    </lineage>
</organism>
<sequence>MERKTISVTGMSCNGCEQNVKNALRNLEGVTRVEADHEANTVELAAEDDVADDDVEAAIEDAGYDVAP</sequence>
<dbReference type="PROSITE" id="PS50846">
    <property type="entry name" value="HMA_2"/>
    <property type="match status" value="1"/>
</dbReference>
<evidence type="ECO:0000259" key="1">
    <source>
        <dbReference type="PROSITE" id="PS50846"/>
    </source>
</evidence>
<comment type="caution">
    <text evidence="2">The sequence shown here is derived from an EMBL/GenBank/DDBJ whole genome shotgun (WGS) entry which is preliminary data.</text>
</comment>
<keyword evidence="3" id="KW-1185">Reference proteome</keyword>
<dbReference type="InterPro" id="IPR006121">
    <property type="entry name" value="HMA_dom"/>
</dbReference>
<dbReference type="Proteomes" id="UP000823736">
    <property type="component" value="Unassembled WGS sequence"/>
</dbReference>
<gene>
    <name evidence="2" type="ORF">J2753_000569</name>
</gene>
<dbReference type="EMBL" id="JAGGLC010000001">
    <property type="protein sequence ID" value="MBP1986096.1"/>
    <property type="molecule type" value="Genomic_DNA"/>
</dbReference>
<accession>A0A8T4GTA5</accession>
<protein>
    <submittedName>
        <fullName evidence="2">Copper chaperone</fullName>
    </submittedName>
</protein>
<dbReference type="Pfam" id="PF00403">
    <property type="entry name" value="HMA"/>
    <property type="match status" value="1"/>
</dbReference>
<dbReference type="AlphaFoldDB" id="A0A8T4GTA5"/>
<dbReference type="Gene3D" id="3.30.70.100">
    <property type="match status" value="1"/>
</dbReference>
<name>A0A8T4GTA5_9EURY</name>
<evidence type="ECO:0000313" key="2">
    <source>
        <dbReference type="EMBL" id="MBP1986096.1"/>
    </source>
</evidence>
<reference evidence="2" key="1">
    <citation type="submission" date="2021-03" db="EMBL/GenBank/DDBJ databases">
        <title>Genomic Encyclopedia of Type Strains, Phase IV (KMG-IV): sequencing the most valuable type-strain genomes for metagenomic binning, comparative biology and taxonomic classification.</title>
        <authorList>
            <person name="Goeker M."/>
        </authorList>
    </citation>
    <scope>NUCLEOTIDE SEQUENCE</scope>
    <source>
        <strain evidence="2">DSM 26232</strain>
    </source>
</reference>
<feature type="domain" description="HMA" evidence="1">
    <location>
        <begin position="2"/>
        <end position="67"/>
    </location>
</feature>
<dbReference type="OrthoDB" id="44171at2157"/>
<dbReference type="InterPro" id="IPR036163">
    <property type="entry name" value="HMA_dom_sf"/>
</dbReference>
<dbReference type="RefSeq" id="WP_209490258.1">
    <property type="nucleotide sequence ID" value="NZ_JAGGLC010000001.1"/>
</dbReference>
<evidence type="ECO:0000313" key="3">
    <source>
        <dbReference type="Proteomes" id="UP000823736"/>
    </source>
</evidence>